<name>E0XX80_9PROT</name>
<protein>
    <recommendedName>
        <fullName evidence="1">Death domain-containing protein</fullName>
    </recommendedName>
</protein>
<feature type="domain" description="Death" evidence="1">
    <location>
        <begin position="444"/>
        <end position="526"/>
    </location>
</feature>
<evidence type="ECO:0000313" key="2">
    <source>
        <dbReference type="EMBL" id="ADI19021.1"/>
    </source>
</evidence>
<sequence>MPVADNSLANTSAAYAQVNLGRRKISEVGLAAIGVGDVDANDRGLDSMIWRGTSASDAVFLLEKAAVVSHSQALTNLSYRVVAKQSVPPSGANLVAGELVAARLAWLARAGRSHDLAILANQLPDSPRWVSWKRWLVEHELMMRNDALACGIVDAQVTATMEPFWHKANVICHAVKGNVAGARFAADILAANGVDDPDFFALTNEMLTGVPAENIDPNTLDTMHIVLMDVVNRSIPLESLAVLPSQMAQSVVQLKFLGADARMVSTFDGLSRGLIDHNQVSKLWRNAGPVDGDPQLALAQLDGEATALTTAMAWRAIDADTSPQRLARIAAAMGAEIADGNGALMLPLYAELIADEISDDNAAADMRFNEDGVAPKISMLLAIAKPDDITLIEGFTDNDDALRAANLMKMIERGELQAGVVRELDMWPLVPVLQAAGAVMPDQDWLLLAKDTALTQRPFISLSPIVLAAVMHAADNRRIAETILLTNWLLQTGPLETINPEDLAKLITALRNIGQEDVAKALGEEVLSAHLLIRFNAGIVDGTAS</sequence>
<organism evidence="2">
    <name type="scientific">uncultured alpha proteobacterium HF0070_05I22</name>
    <dbReference type="NCBI Taxonomy" id="710803"/>
    <lineage>
        <taxon>Bacteria</taxon>
        <taxon>Pseudomonadati</taxon>
        <taxon>Pseudomonadota</taxon>
        <taxon>Alphaproteobacteria</taxon>
        <taxon>environmental samples</taxon>
    </lineage>
</organism>
<proteinExistence type="predicted"/>
<accession>E0XX80</accession>
<dbReference type="InterPro" id="IPR000488">
    <property type="entry name" value="Death_dom"/>
</dbReference>
<dbReference type="GO" id="GO:0007165">
    <property type="term" value="P:signal transduction"/>
    <property type="evidence" value="ECO:0007669"/>
    <property type="project" value="InterPro"/>
</dbReference>
<dbReference type="AlphaFoldDB" id="E0XX80"/>
<dbReference type="EMBL" id="GU474907">
    <property type="protein sequence ID" value="ADI19021.1"/>
    <property type="molecule type" value="Genomic_DNA"/>
</dbReference>
<dbReference type="PROSITE" id="PS50017">
    <property type="entry name" value="DEATH_DOMAIN"/>
    <property type="match status" value="1"/>
</dbReference>
<evidence type="ECO:0000259" key="1">
    <source>
        <dbReference type="PROSITE" id="PS50017"/>
    </source>
</evidence>
<reference evidence="2" key="1">
    <citation type="journal article" date="2011" name="Environ. Microbiol.">
        <title>Time-series analyses of Monterey Bay coastal microbial picoplankton using a 'genome proxy' microarray.</title>
        <authorList>
            <person name="Rich V.I."/>
            <person name="Pham V.D."/>
            <person name="Eppley J."/>
            <person name="Shi Y."/>
            <person name="DeLong E.F."/>
        </authorList>
    </citation>
    <scope>NUCLEOTIDE SEQUENCE</scope>
</reference>